<evidence type="ECO:0000256" key="9">
    <source>
        <dbReference type="ARBA" id="ARBA00023163"/>
    </source>
</evidence>
<dbReference type="GO" id="GO:0004843">
    <property type="term" value="F:cysteine-type deubiquitinase activity"/>
    <property type="evidence" value="ECO:0007669"/>
    <property type="project" value="UniProtKB-EC"/>
</dbReference>
<organism evidence="15 16">
    <name type="scientific">Salix dunnii</name>
    <dbReference type="NCBI Taxonomy" id="1413687"/>
    <lineage>
        <taxon>Eukaryota</taxon>
        <taxon>Viridiplantae</taxon>
        <taxon>Streptophyta</taxon>
        <taxon>Embryophyta</taxon>
        <taxon>Tracheophyta</taxon>
        <taxon>Spermatophyta</taxon>
        <taxon>Magnoliopsida</taxon>
        <taxon>eudicotyledons</taxon>
        <taxon>Gunneridae</taxon>
        <taxon>Pentapetalae</taxon>
        <taxon>rosids</taxon>
        <taxon>fabids</taxon>
        <taxon>Malpighiales</taxon>
        <taxon>Salicaceae</taxon>
        <taxon>Saliceae</taxon>
        <taxon>Salix</taxon>
    </lineage>
</organism>
<dbReference type="FunFam" id="1.10.287.10:FF:000012">
    <property type="entry name" value="Ataxin-3 homolog"/>
    <property type="match status" value="1"/>
</dbReference>
<evidence type="ECO:0000256" key="5">
    <source>
        <dbReference type="ARBA" id="ARBA00022786"/>
    </source>
</evidence>
<dbReference type="GO" id="GO:0016579">
    <property type="term" value="P:protein deubiquitination"/>
    <property type="evidence" value="ECO:0007669"/>
    <property type="project" value="InterPro"/>
</dbReference>
<dbReference type="Pfam" id="PF02099">
    <property type="entry name" value="Josephin"/>
    <property type="match status" value="1"/>
</dbReference>
<comment type="caution">
    <text evidence="15">The sequence shown here is derived from an EMBL/GenBank/DDBJ whole genome shotgun (WGS) entry which is preliminary data.</text>
</comment>
<sequence length="449" mass="50316">MAERSTNEHILEQLRHGFAHFELVSSPFPSISTCKPHSFQPSFFPATTHRFFARIGPSLGSHSMKKVEHYSVQKVTGDGRCLFRSLVKGMAFNKGISLNPREERNNADELRMAVKEVICDSNEERKQYEEAVIAITVDESLKRYCQRIQRPDFWGGESELLVLSRLCNQPIIVYIPEHEHANSGWGSGFIPIAEYGAEFQKGSWKGKPRKAVRLLYSGMSNGGMLYHEVQEAKLCAVHCVNTVLQGPFFSEFDLAALASDLDTIERQVMLEGTVSAAASGDFLSAESHNVSLGGDFSIQVLQKALEVWDLQVIASDSPVAEHAQIDPDLENAFICHLHDHWFCIRKVNGEWYNFDSLYAAPQHLSKFYLAAYLDSLKNSGWSIFLVRGNFPKEFPIASSEASNGYGQWLSPEDAERIIKSCNNTQSPQRINSTQQEDQDLNAAIAASLM</sequence>
<evidence type="ECO:0000259" key="14">
    <source>
        <dbReference type="PROSITE" id="PS50957"/>
    </source>
</evidence>
<keyword evidence="16" id="KW-1185">Reference proteome</keyword>
<keyword evidence="4" id="KW-0645">Protease</keyword>
<feature type="domain" description="Josephin" evidence="14">
    <location>
        <begin position="222"/>
        <end position="401"/>
    </location>
</feature>
<evidence type="ECO:0000256" key="6">
    <source>
        <dbReference type="ARBA" id="ARBA00022801"/>
    </source>
</evidence>
<dbReference type="Gene3D" id="3.90.70.80">
    <property type="match status" value="1"/>
</dbReference>
<dbReference type="GO" id="GO:0005634">
    <property type="term" value="C:nucleus"/>
    <property type="evidence" value="ECO:0007669"/>
    <property type="project" value="UniProtKB-SubCell"/>
</dbReference>
<keyword evidence="5" id="KW-0833">Ubl conjugation pathway</keyword>
<gene>
    <name evidence="15" type="ORF">SADUNF_Sadunf16G0092900</name>
</gene>
<dbReference type="Gene3D" id="3.90.70.40">
    <property type="match status" value="1"/>
</dbReference>
<dbReference type="InterPro" id="IPR006155">
    <property type="entry name" value="Josephin"/>
</dbReference>
<evidence type="ECO:0000256" key="12">
    <source>
        <dbReference type="PROSITE-ProRule" id="PRU00331"/>
    </source>
</evidence>
<evidence type="ECO:0000256" key="7">
    <source>
        <dbReference type="ARBA" id="ARBA00022807"/>
    </source>
</evidence>
<feature type="domain" description="OTU" evidence="13">
    <location>
        <begin position="70"/>
        <end position="195"/>
    </location>
</feature>
<dbReference type="InterPro" id="IPR038765">
    <property type="entry name" value="Papain-like_cys_pep_sf"/>
</dbReference>
<name>A0A835J7V0_9ROSI</name>
<dbReference type="InterPro" id="IPR003323">
    <property type="entry name" value="OTU_dom"/>
</dbReference>
<dbReference type="PROSITE" id="PS50957">
    <property type="entry name" value="JOSEPHIN"/>
    <property type="match status" value="1"/>
</dbReference>
<dbReference type="GO" id="GO:0006508">
    <property type="term" value="P:proteolysis"/>
    <property type="evidence" value="ECO:0007669"/>
    <property type="project" value="UniProtKB-KW"/>
</dbReference>
<dbReference type="FunFam" id="3.90.70.40:FF:000004">
    <property type="entry name" value="ataxin-3 homolog"/>
    <property type="match status" value="1"/>
</dbReference>
<evidence type="ECO:0000256" key="2">
    <source>
        <dbReference type="ARBA" id="ARBA00004123"/>
    </source>
</evidence>
<dbReference type="PANTHER" id="PTHR14159">
    <property type="entry name" value="ATAXIN-3-RELATED"/>
    <property type="match status" value="1"/>
</dbReference>
<dbReference type="InterPro" id="IPR033865">
    <property type="entry name" value="Ataxin-3"/>
</dbReference>
<keyword evidence="9" id="KW-0804">Transcription</keyword>
<keyword evidence="10" id="KW-0539">Nucleus</keyword>
<evidence type="ECO:0000256" key="4">
    <source>
        <dbReference type="ARBA" id="ARBA00022670"/>
    </source>
</evidence>
<dbReference type="Pfam" id="PF02338">
    <property type="entry name" value="OTU"/>
    <property type="match status" value="1"/>
</dbReference>
<evidence type="ECO:0000313" key="15">
    <source>
        <dbReference type="EMBL" id="KAF9665158.1"/>
    </source>
</evidence>
<evidence type="ECO:0000313" key="16">
    <source>
        <dbReference type="Proteomes" id="UP000657918"/>
    </source>
</evidence>
<dbReference type="EC" id="3.4.19.12" evidence="3"/>
<keyword evidence="7" id="KW-0788">Thiol protease</keyword>
<feature type="active site" evidence="12">
    <location>
        <position position="340"/>
    </location>
</feature>
<dbReference type="SUPFAM" id="SSF54001">
    <property type="entry name" value="Cysteine proteinases"/>
    <property type="match status" value="1"/>
</dbReference>
<evidence type="ECO:0000256" key="10">
    <source>
        <dbReference type="ARBA" id="ARBA00023242"/>
    </source>
</evidence>
<protein>
    <recommendedName>
        <fullName evidence="3">ubiquitinyl hydrolase 1</fullName>
        <ecNumber evidence="3">3.4.19.12</ecNumber>
    </recommendedName>
</protein>
<dbReference type="PANTHER" id="PTHR14159:SF0">
    <property type="entry name" value="ATAXIN-3-RELATED"/>
    <property type="match status" value="1"/>
</dbReference>
<dbReference type="CDD" id="cd22759">
    <property type="entry name" value="OTU_plant_OTU3-like"/>
    <property type="match status" value="1"/>
</dbReference>
<evidence type="ECO:0000256" key="3">
    <source>
        <dbReference type="ARBA" id="ARBA00012759"/>
    </source>
</evidence>
<comment type="subcellular location">
    <subcellularLocation>
        <location evidence="2">Nucleus</location>
    </subcellularLocation>
</comment>
<keyword evidence="8" id="KW-0805">Transcription regulation</keyword>
<accession>A0A835J7V0</accession>
<feature type="active site" evidence="12">
    <location>
        <position position="355"/>
    </location>
</feature>
<dbReference type="SMART" id="SM01246">
    <property type="entry name" value="Josephin"/>
    <property type="match status" value="1"/>
</dbReference>
<evidence type="ECO:0000256" key="1">
    <source>
        <dbReference type="ARBA" id="ARBA00000707"/>
    </source>
</evidence>
<evidence type="ECO:0000256" key="11">
    <source>
        <dbReference type="ARBA" id="ARBA00056847"/>
    </source>
</evidence>
<comment type="catalytic activity">
    <reaction evidence="1">
        <text>Thiol-dependent hydrolysis of ester, thioester, amide, peptide and isopeptide bonds formed by the C-terminal Gly of ubiquitin (a 76-residue protein attached to proteins as an intracellular targeting signal).</text>
        <dbReference type="EC" id="3.4.19.12"/>
    </reaction>
</comment>
<feature type="active site" evidence="12">
    <location>
        <position position="235"/>
    </location>
</feature>
<dbReference type="AlphaFoldDB" id="A0A835J7V0"/>
<dbReference type="PRINTS" id="PR01233">
    <property type="entry name" value="JOSEPHIN"/>
</dbReference>
<dbReference type="EMBL" id="JADGMS010000016">
    <property type="protein sequence ID" value="KAF9665158.1"/>
    <property type="molecule type" value="Genomic_DNA"/>
</dbReference>
<comment type="function">
    <text evidence="11">Interacts with key regulators of transcription and represses transcription. Acts as a histone-binding protein that regulates transcription. Acts as a deubiquitinating enzyme.</text>
</comment>
<dbReference type="Proteomes" id="UP000657918">
    <property type="component" value="Chromosome 16"/>
</dbReference>
<evidence type="ECO:0000259" key="13">
    <source>
        <dbReference type="PROSITE" id="PS50802"/>
    </source>
</evidence>
<keyword evidence="6 12" id="KW-0378">Hydrolase</keyword>
<dbReference type="OrthoDB" id="409956at2759"/>
<dbReference type="PROSITE" id="PS50802">
    <property type="entry name" value="OTU"/>
    <property type="match status" value="1"/>
</dbReference>
<reference evidence="15 16" key="1">
    <citation type="submission" date="2020-10" db="EMBL/GenBank/DDBJ databases">
        <title>Plant Genome Project.</title>
        <authorList>
            <person name="Zhang R.-G."/>
        </authorList>
    </citation>
    <scope>NUCLEOTIDE SEQUENCE [LARGE SCALE GENOMIC DNA]</scope>
    <source>
        <strain evidence="15">FAFU-HL-1</strain>
        <tissue evidence="15">Leaf</tissue>
    </source>
</reference>
<dbReference type="Gene3D" id="1.10.287.10">
    <property type="entry name" value="S15/NS1, RNA-binding"/>
    <property type="match status" value="1"/>
</dbReference>
<proteinExistence type="predicted"/>
<dbReference type="FunFam" id="3.90.70.80:FF:000019">
    <property type="entry name" value="Cysteine proteinases superfamily protein"/>
    <property type="match status" value="1"/>
</dbReference>
<evidence type="ECO:0000256" key="8">
    <source>
        <dbReference type="ARBA" id="ARBA00023015"/>
    </source>
</evidence>